<sequence length="113" mass="12271">MATCPGKERGSAPLFSFALLFITIIESIFSCVDCFLLPVFVPFPFFFLESHGSSESLSSSKGLKSLLILLSSEWNSLSPDSESDNLNSEPELEPISESLDESARTLFTARAAA</sequence>
<feature type="compositionally biased region" description="Polar residues" evidence="1">
    <location>
        <begin position="76"/>
        <end position="87"/>
    </location>
</feature>
<protein>
    <submittedName>
        <fullName evidence="3">Putative secreted protein</fullName>
    </submittedName>
</protein>
<evidence type="ECO:0000313" key="3">
    <source>
        <dbReference type="EMBL" id="JAW14564.1"/>
    </source>
</evidence>
<dbReference type="AlphaFoldDB" id="A0A224XTU2"/>
<keyword evidence="2" id="KW-0472">Membrane</keyword>
<reference evidence="3" key="1">
    <citation type="journal article" date="2018" name="PLoS Negl. Trop. Dis.">
        <title>An insight into the salivary gland and fat body transcriptome of Panstrongylus lignarius (Hemiptera: Heteroptera), the main vector of Chagas disease in Peru.</title>
        <authorList>
            <person name="Nevoa J.C."/>
            <person name="Mendes M.T."/>
            <person name="da Silva M.V."/>
            <person name="Soares S.C."/>
            <person name="Oliveira C.J.F."/>
            <person name="Ribeiro J.M.C."/>
        </authorList>
    </citation>
    <scope>NUCLEOTIDE SEQUENCE</scope>
</reference>
<evidence type="ECO:0000256" key="2">
    <source>
        <dbReference type="SAM" id="Phobius"/>
    </source>
</evidence>
<dbReference type="EMBL" id="GFTR01001862">
    <property type="protein sequence ID" value="JAW14564.1"/>
    <property type="molecule type" value="Transcribed_RNA"/>
</dbReference>
<evidence type="ECO:0000256" key="1">
    <source>
        <dbReference type="SAM" id="MobiDB-lite"/>
    </source>
</evidence>
<proteinExistence type="predicted"/>
<keyword evidence="2" id="KW-0812">Transmembrane</keyword>
<organism evidence="3">
    <name type="scientific">Panstrongylus lignarius</name>
    <dbReference type="NCBI Taxonomy" id="156445"/>
    <lineage>
        <taxon>Eukaryota</taxon>
        <taxon>Metazoa</taxon>
        <taxon>Ecdysozoa</taxon>
        <taxon>Arthropoda</taxon>
        <taxon>Hexapoda</taxon>
        <taxon>Insecta</taxon>
        <taxon>Pterygota</taxon>
        <taxon>Neoptera</taxon>
        <taxon>Paraneoptera</taxon>
        <taxon>Hemiptera</taxon>
        <taxon>Heteroptera</taxon>
        <taxon>Panheteroptera</taxon>
        <taxon>Cimicomorpha</taxon>
        <taxon>Reduviidae</taxon>
        <taxon>Triatominae</taxon>
        <taxon>Panstrongylus</taxon>
    </lineage>
</organism>
<accession>A0A224XTU2</accession>
<feature type="compositionally biased region" description="Acidic residues" evidence="1">
    <location>
        <begin position="90"/>
        <end position="100"/>
    </location>
</feature>
<feature type="transmembrane region" description="Helical" evidence="2">
    <location>
        <begin position="15"/>
        <end position="48"/>
    </location>
</feature>
<feature type="region of interest" description="Disordered" evidence="1">
    <location>
        <begin position="76"/>
        <end position="113"/>
    </location>
</feature>
<name>A0A224XTU2_9HEMI</name>
<keyword evidence="2" id="KW-1133">Transmembrane helix</keyword>